<dbReference type="InterPro" id="IPR024410">
    <property type="entry name" value="Phage_TAC_12"/>
</dbReference>
<dbReference type="AlphaFoldDB" id="A0A923RK15"/>
<dbReference type="RefSeq" id="WP_186870561.1">
    <property type="nucleotide sequence ID" value="NZ_JACOOL010000010.1"/>
</dbReference>
<dbReference type="Proteomes" id="UP000637359">
    <property type="component" value="Unassembled WGS sequence"/>
</dbReference>
<comment type="caution">
    <text evidence="1">The sequence shown here is derived from an EMBL/GenBank/DDBJ whole genome shotgun (WGS) entry which is preliminary data.</text>
</comment>
<gene>
    <name evidence="1" type="ORF">H8S33_13660</name>
</gene>
<accession>A0A923RK15</accession>
<name>A0A923RK15_9BACI</name>
<organism evidence="1 2">
    <name type="scientific">Ornithinibacillus hominis</name>
    <dbReference type="NCBI Taxonomy" id="2763055"/>
    <lineage>
        <taxon>Bacteria</taxon>
        <taxon>Bacillati</taxon>
        <taxon>Bacillota</taxon>
        <taxon>Bacilli</taxon>
        <taxon>Bacillales</taxon>
        <taxon>Bacillaceae</taxon>
        <taxon>Ornithinibacillus</taxon>
    </lineage>
</organism>
<evidence type="ECO:0000313" key="2">
    <source>
        <dbReference type="Proteomes" id="UP000637359"/>
    </source>
</evidence>
<protein>
    <submittedName>
        <fullName evidence="1">Tail assembly chaperone</fullName>
    </submittedName>
</protein>
<sequence length="118" mass="13376">MNFKINNKDVKLKFGLKFCRSLDEVYKVDYQGLEFGMGVNFAYMNLEQRNPVAIAEIIKAASAHVGFSSDEIDEAVEHYAEENDGLEKLFTNLIHEMGKSQVVASTIKHFQENAKVTK</sequence>
<dbReference type="Pfam" id="PF12363">
    <property type="entry name" value="Phage_TAC_12"/>
    <property type="match status" value="1"/>
</dbReference>
<keyword evidence="2" id="KW-1185">Reference proteome</keyword>
<proteinExistence type="predicted"/>
<evidence type="ECO:0000313" key="1">
    <source>
        <dbReference type="EMBL" id="MBC5637853.1"/>
    </source>
</evidence>
<dbReference type="EMBL" id="JACOOL010000010">
    <property type="protein sequence ID" value="MBC5637853.1"/>
    <property type="molecule type" value="Genomic_DNA"/>
</dbReference>
<reference evidence="1" key="1">
    <citation type="submission" date="2020-08" db="EMBL/GenBank/DDBJ databases">
        <title>Genome public.</title>
        <authorList>
            <person name="Liu C."/>
            <person name="Sun Q."/>
        </authorList>
    </citation>
    <scope>NUCLEOTIDE SEQUENCE</scope>
    <source>
        <strain evidence="1">BX22</strain>
    </source>
</reference>